<evidence type="ECO:0000313" key="2">
    <source>
        <dbReference type="Proteomes" id="UP000296159"/>
    </source>
</evidence>
<dbReference type="InterPro" id="IPR011013">
    <property type="entry name" value="Gal_mutarotase_sf_dom"/>
</dbReference>
<protein>
    <submittedName>
        <fullName evidence="1">Aldose 1-epimerase</fullName>
    </submittedName>
</protein>
<dbReference type="RefSeq" id="WP_136164903.1">
    <property type="nucleotide sequence ID" value="NZ_KZ819072.1"/>
</dbReference>
<dbReference type="SUPFAM" id="SSF74650">
    <property type="entry name" value="Galactose mutarotase-like"/>
    <property type="match status" value="1"/>
</dbReference>
<name>A0A2U1UAW8_9GAMM</name>
<comment type="caution">
    <text evidence="1">The sequence shown here is derived from an EMBL/GenBank/DDBJ whole genome shotgun (WGS) entry which is preliminary data.</text>
</comment>
<dbReference type="InterPro" id="IPR014718">
    <property type="entry name" value="GH-type_carb-bd"/>
</dbReference>
<dbReference type="Proteomes" id="UP000296159">
    <property type="component" value="Unassembled WGS sequence"/>
</dbReference>
<dbReference type="EMBL" id="QDKH01000003">
    <property type="protein sequence ID" value="PWC18811.1"/>
    <property type="molecule type" value="Genomic_DNA"/>
</dbReference>
<dbReference type="AlphaFoldDB" id="A0A2U1UAW8"/>
<sequence>MTDVIELSNSFLALRLRLQGAAVLGLDDCRHASRPLLRPAPSPDASVGECSLFPMLPLANRVEGNGFMREGRRYQLPSSPMDERFFLHGDGWIRAWTLVERQASTVCLALESNVPGLYHYHAYLHYGLMENVFYATLQLTHLAETPFPYGLGFHPFFIKTQATELQFECGGYWPERECHLPGKWRSELPNALDFQLPHNPGDIWINNAFSDWPGSARLYDDIEGHGLTLYSDAEYLMVYQPEGKQAVPFICLEPQTHPVNAHNHPQLPGLKLLRRGETCTMNMRIVSEAAG</sequence>
<dbReference type="GO" id="GO:0016853">
    <property type="term" value="F:isomerase activity"/>
    <property type="evidence" value="ECO:0007669"/>
    <property type="project" value="InterPro"/>
</dbReference>
<organism evidence="1 2">
    <name type="scientific">Brenneria corticis</name>
    <dbReference type="NCBI Taxonomy" id="2173106"/>
    <lineage>
        <taxon>Bacteria</taxon>
        <taxon>Pseudomonadati</taxon>
        <taxon>Pseudomonadota</taxon>
        <taxon>Gammaproteobacteria</taxon>
        <taxon>Enterobacterales</taxon>
        <taxon>Pectobacteriaceae</taxon>
        <taxon>Brenneria</taxon>
    </lineage>
</organism>
<proteinExistence type="predicted"/>
<evidence type="ECO:0000313" key="1">
    <source>
        <dbReference type="EMBL" id="PWC18811.1"/>
    </source>
</evidence>
<dbReference type="CDD" id="cd09021">
    <property type="entry name" value="Aldose_epim_Ec_YphB"/>
    <property type="match status" value="1"/>
</dbReference>
<accession>A0A2U1UAW8</accession>
<dbReference type="GO" id="GO:0030246">
    <property type="term" value="F:carbohydrate binding"/>
    <property type="evidence" value="ECO:0007669"/>
    <property type="project" value="InterPro"/>
</dbReference>
<gene>
    <name evidence="1" type="ORF">DDT56_02305</name>
</gene>
<dbReference type="InterPro" id="IPR008183">
    <property type="entry name" value="Aldose_1/G6P_1-epimerase"/>
</dbReference>
<reference evidence="1 2" key="1">
    <citation type="submission" date="2018-04" db="EMBL/GenBank/DDBJ databases">
        <title>Brenneria corticis sp.nov.</title>
        <authorList>
            <person name="Li Y."/>
        </authorList>
    </citation>
    <scope>NUCLEOTIDE SEQUENCE [LARGE SCALE GENOMIC DNA]</scope>
    <source>
        <strain evidence="1 2">CFCC 11842</strain>
    </source>
</reference>
<dbReference type="Gene3D" id="2.70.98.10">
    <property type="match status" value="1"/>
</dbReference>
<dbReference type="Pfam" id="PF01263">
    <property type="entry name" value="Aldose_epim"/>
    <property type="match status" value="1"/>
</dbReference>
<keyword evidence="2" id="KW-1185">Reference proteome</keyword>
<dbReference type="GO" id="GO:0005975">
    <property type="term" value="P:carbohydrate metabolic process"/>
    <property type="evidence" value="ECO:0007669"/>
    <property type="project" value="InterPro"/>
</dbReference>